<keyword evidence="5" id="KW-0418">Kinase</keyword>
<feature type="modified residue" description="4-aspartylphosphate" evidence="6">
    <location>
        <position position="484"/>
    </location>
</feature>
<feature type="transmembrane region" description="Helical" evidence="7">
    <location>
        <begin position="44"/>
        <end position="64"/>
    </location>
</feature>
<evidence type="ECO:0000256" key="3">
    <source>
        <dbReference type="ARBA" id="ARBA00022553"/>
    </source>
</evidence>
<keyword evidence="4" id="KW-0808">Transferase</keyword>
<dbReference type="PANTHER" id="PTHR43047">
    <property type="entry name" value="TWO-COMPONENT HISTIDINE PROTEIN KINASE"/>
    <property type="match status" value="1"/>
</dbReference>
<comment type="caution">
    <text evidence="10">The sequence shown here is derived from an EMBL/GenBank/DDBJ whole genome shotgun (WGS) entry which is preliminary data.</text>
</comment>
<dbReference type="PROSITE" id="PS50110">
    <property type="entry name" value="RESPONSE_REGULATORY"/>
    <property type="match status" value="1"/>
</dbReference>
<dbReference type="InterPro" id="IPR003661">
    <property type="entry name" value="HisK_dim/P_dom"/>
</dbReference>
<dbReference type="SMART" id="SM00388">
    <property type="entry name" value="HisKA"/>
    <property type="match status" value="1"/>
</dbReference>
<evidence type="ECO:0000256" key="5">
    <source>
        <dbReference type="ARBA" id="ARBA00022777"/>
    </source>
</evidence>
<evidence type="ECO:0000313" key="10">
    <source>
        <dbReference type="EMBL" id="MCX2980802.1"/>
    </source>
</evidence>
<keyword evidence="7" id="KW-0472">Membrane</keyword>
<dbReference type="Gene3D" id="3.40.50.2300">
    <property type="match status" value="1"/>
</dbReference>
<evidence type="ECO:0000256" key="4">
    <source>
        <dbReference type="ARBA" id="ARBA00022679"/>
    </source>
</evidence>
<feature type="transmembrane region" description="Helical" evidence="7">
    <location>
        <begin position="15"/>
        <end position="32"/>
    </location>
</feature>
<dbReference type="Gene3D" id="3.30.565.10">
    <property type="entry name" value="Histidine kinase-like ATPase, C-terminal domain"/>
    <property type="match status" value="1"/>
</dbReference>
<dbReference type="PRINTS" id="PR00344">
    <property type="entry name" value="BCTRLSENSOR"/>
</dbReference>
<proteinExistence type="predicted"/>
<dbReference type="InterPro" id="IPR036890">
    <property type="entry name" value="HATPase_C_sf"/>
</dbReference>
<dbReference type="InterPro" id="IPR003594">
    <property type="entry name" value="HATPase_dom"/>
</dbReference>
<evidence type="ECO:0000256" key="1">
    <source>
        <dbReference type="ARBA" id="ARBA00000085"/>
    </source>
</evidence>
<name>A0ABT3TER3_9GAMM</name>
<dbReference type="InterPro" id="IPR001789">
    <property type="entry name" value="Sig_transdc_resp-reg_receiver"/>
</dbReference>
<dbReference type="SMART" id="SM00448">
    <property type="entry name" value="REC"/>
    <property type="match status" value="1"/>
</dbReference>
<sequence>MPEHETPNLGIHSEAISTLLPGLMIASSIIFAGGGISNYLNGDLVFGLIGIATALATGALAMAAKRPGSTRYAPGILMVLIIFIVLTSAYFRPVPGFLWIYVGVLAIFQLTKRNIALFLSLCLSTLVFLLVLSHIPETMLARLPPSMLAVCLVCYVGAYRLEKREMAIIAQQSELEAANAAQSEFIDNVSHEMQTPLTAIKGFSELIAEDTGLNRASRSHVESVLYNTTQLTWIINDLIETTRLQGRSLRLQSKDTDLAQLLTNIVATESQIARDRGLELTISPEFPLPKYIHTDGFRLSQVLVNVIDNALKFTPQGYVNVAVKYEQRDNTIEFIVRDTGIGIAADFQDQIFERFSQAKLAGHYGNTGIGLGLYISRELTLLLGGVLSYRPVSTGSEFSLKFKLPNECEEFIHDLLPESNGAIEAEVERPQYRGHVLVAEDSITNQLLIGMMLDNYGLSHMLVADGQQAVDACMNSSYDLVLMDINMPVMNGIEAARCIKASGLDTPIVALSASALMNRNRGDQMSVFDGLLGKPIDTVKLETILASYLTNKNLAPT</sequence>
<dbReference type="Pfam" id="PF02518">
    <property type="entry name" value="HATPase_c"/>
    <property type="match status" value="1"/>
</dbReference>
<feature type="domain" description="Response regulatory" evidence="9">
    <location>
        <begin position="435"/>
        <end position="549"/>
    </location>
</feature>
<accession>A0ABT3TER3</accession>
<dbReference type="PROSITE" id="PS50109">
    <property type="entry name" value="HIS_KIN"/>
    <property type="match status" value="1"/>
</dbReference>
<gene>
    <name evidence="10" type="ORF">EYC98_07915</name>
</gene>
<dbReference type="Pfam" id="PF00072">
    <property type="entry name" value="Response_reg"/>
    <property type="match status" value="1"/>
</dbReference>
<evidence type="ECO:0000259" key="9">
    <source>
        <dbReference type="PROSITE" id="PS50110"/>
    </source>
</evidence>
<dbReference type="SUPFAM" id="SSF55874">
    <property type="entry name" value="ATPase domain of HSP90 chaperone/DNA topoisomerase II/histidine kinase"/>
    <property type="match status" value="1"/>
</dbReference>
<keyword evidence="3 6" id="KW-0597">Phosphoprotein</keyword>
<dbReference type="InterPro" id="IPR005467">
    <property type="entry name" value="His_kinase_dom"/>
</dbReference>
<evidence type="ECO:0000256" key="7">
    <source>
        <dbReference type="SAM" id="Phobius"/>
    </source>
</evidence>
<evidence type="ECO:0000256" key="6">
    <source>
        <dbReference type="PROSITE-ProRule" id="PRU00169"/>
    </source>
</evidence>
<dbReference type="CDD" id="cd00082">
    <property type="entry name" value="HisKA"/>
    <property type="match status" value="1"/>
</dbReference>
<reference evidence="10" key="1">
    <citation type="submission" date="2019-02" db="EMBL/GenBank/DDBJ databases">
        <authorList>
            <person name="Li S.-H."/>
        </authorList>
    </citation>
    <scope>NUCLEOTIDE SEQUENCE</scope>
    <source>
        <strain evidence="10">IMCC14734</strain>
    </source>
</reference>
<dbReference type="EMBL" id="SHNN01000001">
    <property type="protein sequence ID" value="MCX2980802.1"/>
    <property type="molecule type" value="Genomic_DNA"/>
</dbReference>
<comment type="catalytic activity">
    <reaction evidence="1">
        <text>ATP + protein L-histidine = ADP + protein N-phospho-L-histidine.</text>
        <dbReference type="EC" id="2.7.13.3"/>
    </reaction>
</comment>
<keyword evidence="11" id="KW-1185">Reference proteome</keyword>
<dbReference type="SMART" id="SM00387">
    <property type="entry name" value="HATPase_c"/>
    <property type="match status" value="1"/>
</dbReference>
<dbReference type="InterPro" id="IPR004358">
    <property type="entry name" value="Sig_transdc_His_kin-like_C"/>
</dbReference>
<evidence type="ECO:0000313" key="11">
    <source>
        <dbReference type="Proteomes" id="UP001143362"/>
    </source>
</evidence>
<keyword evidence="7" id="KW-0812">Transmembrane</keyword>
<evidence type="ECO:0000259" key="8">
    <source>
        <dbReference type="PROSITE" id="PS50109"/>
    </source>
</evidence>
<dbReference type="InterPro" id="IPR036097">
    <property type="entry name" value="HisK_dim/P_sf"/>
</dbReference>
<evidence type="ECO:0000256" key="2">
    <source>
        <dbReference type="ARBA" id="ARBA00012438"/>
    </source>
</evidence>
<dbReference type="PANTHER" id="PTHR43047:SF64">
    <property type="entry name" value="HISTIDINE KINASE CONTAINING CHEY-HOMOLOGOUS RECEIVER DOMAIN AND PAS DOMAIN-RELATED"/>
    <property type="match status" value="1"/>
</dbReference>
<feature type="transmembrane region" description="Helical" evidence="7">
    <location>
        <begin position="76"/>
        <end position="108"/>
    </location>
</feature>
<dbReference type="SUPFAM" id="SSF52172">
    <property type="entry name" value="CheY-like"/>
    <property type="match status" value="1"/>
</dbReference>
<dbReference type="Proteomes" id="UP001143362">
    <property type="component" value="Unassembled WGS sequence"/>
</dbReference>
<feature type="domain" description="Histidine kinase" evidence="8">
    <location>
        <begin position="188"/>
        <end position="406"/>
    </location>
</feature>
<dbReference type="Pfam" id="PF00512">
    <property type="entry name" value="HisKA"/>
    <property type="match status" value="1"/>
</dbReference>
<dbReference type="EC" id="2.7.13.3" evidence="2"/>
<protein>
    <recommendedName>
        <fullName evidence="2">histidine kinase</fullName>
        <ecNumber evidence="2">2.7.13.3</ecNumber>
    </recommendedName>
</protein>
<dbReference type="SUPFAM" id="SSF47384">
    <property type="entry name" value="Homodimeric domain of signal transducing histidine kinase"/>
    <property type="match status" value="1"/>
</dbReference>
<organism evidence="10 11">
    <name type="scientific">Candidatus Litorirhabdus singularis</name>
    <dbReference type="NCBI Taxonomy" id="2518993"/>
    <lineage>
        <taxon>Bacteria</taxon>
        <taxon>Pseudomonadati</taxon>
        <taxon>Pseudomonadota</taxon>
        <taxon>Gammaproteobacteria</taxon>
        <taxon>Cellvibrionales</taxon>
        <taxon>Halieaceae</taxon>
        <taxon>Candidatus Litorirhabdus</taxon>
    </lineage>
</organism>
<dbReference type="Gene3D" id="1.10.287.130">
    <property type="match status" value="1"/>
</dbReference>
<dbReference type="CDD" id="cd17546">
    <property type="entry name" value="REC_hyHK_CKI1_RcsC-like"/>
    <property type="match status" value="1"/>
</dbReference>
<dbReference type="InterPro" id="IPR011006">
    <property type="entry name" value="CheY-like_superfamily"/>
</dbReference>
<feature type="transmembrane region" description="Helical" evidence="7">
    <location>
        <begin position="115"/>
        <end position="135"/>
    </location>
</feature>
<keyword evidence="7" id="KW-1133">Transmembrane helix</keyword>